<keyword evidence="6" id="KW-1185">Reference proteome</keyword>
<feature type="region of interest" description="Disordered" evidence="4">
    <location>
        <begin position="107"/>
        <end position="131"/>
    </location>
</feature>
<evidence type="ECO:0000256" key="3">
    <source>
        <dbReference type="ARBA" id="ARBA00023242"/>
    </source>
</evidence>
<protein>
    <recommendedName>
        <fullName evidence="7">HTH myb-type domain-containing protein</fullName>
    </recommendedName>
</protein>
<name>A0A8T0HIE6_CERPU</name>
<keyword evidence="3" id="KW-0539">Nucleus</keyword>
<dbReference type="PANTHER" id="PTHR31314">
    <property type="entry name" value="MYB FAMILY TRANSCRIPTION FACTOR PHL7-LIKE"/>
    <property type="match status" value="1"/>
</dbReference>
<dbReference type="InterPro" id="IPR006447">
    <property type="entry name" value="Myb_dom_plants"/>
</dbReference>
<evidence type="ECO:0000256" key="2">
    <source>
        <dbReference type="ARBA" id="ARBA00023163"/>
    </source>
</evidence>
<accession>A0A8T0HIE6</accession>
<dbReference type="GO" id="GO:0003700">
    <property type="term" value="F:DNA-binding transcription factor activity"/>
    <property type="evidence" value="ECO:0007669"/>
    <property type="project" value="InterPro"/>
</dbReference>
<dbReference type="NCBIfam" id="TIGR01557">
    <property type="entry name" value="myb_SHAQKYF"/>
    <property type="match status" value="1"/>
</dbReference>
<reference evidence="5 6" key="1">
    <citation type="submission" date="2020-06" db="EMBL/GenBank/DDBJ databases">
        <title>WGS assembly of Ceratodon purpureus strain R40.</title>
        <authorList>
            <person name="Carey S.B."/>
            <person name="Jenkins J."/>
            <person name="Shu S."/>
            <person name="Lovell J.T."/>
            <person name="Sreedasyam A."/>
            <person name="Maumus F."/>
            <person name="Tiley G.P."/>
            <person name="Fernandez-Pozo N."/>
            <person name="Barry K."/>
            <person name="Chen C."/>
            <person name="Wang M."/>
            <person name="Lipzen A."/>
            <person name="Daum C."/>
            <person name="Saski C.A."/>
            <person name="Payton A.C."/>
            <person name="Mcbreen J.C."/>
            <person name="Conrad R.E."/>
            <person name="Kollar L.M."/>
            <person name="Olsson S."/>
            <person name="Huttunen S."/>
            <person name="Landis J.B."/>
            <person name="Wickett N.J."/>
            <person name="Johnson M.G."/>
            <person name="Rensing S.A."/>
            <person name="Grimwood J."/>
            <person name="Schmutz J."/>
            <person name="Mcdaniel S.F."/>
        </authorList>
    </citation>
    <scope>NUCLEOTIDE SEQUENCE [LARGE SCALE GENOMIC DNA]</scope>
    <source>
        <strain evidence="5 6">R40</strain>
    </source>
</reference>
<evidence type="ECO:0000313" key="5">
    <source>
        <dbReference type="EMBL" id="KAG0569282.1"/>
    </source>
</evidence>
<dbReference type="AlphaFoldDB" id="A0A8T0HIE6"/>
<evidence type="ECO:0008006" key="7">
    <source>
        <dbReference type="Google" id="ProtNLM"/>
    </source>
</evidence>
<evidence type="ECO:0000313" key="6">
    <source>
        <dbReference type="Proteomes" id="UP000822688"/>
    </source>
</evidence>
<feature type="compositionally biased region" description="Low complexity" evidence="4">
    <location>
        <begin position="71"/>
        <end position="84"/>
    </location>
</feature>
<dbReference type="InterPro" id="IPR046955">
    <property type="entry name" value="PHR1-like"/>
</dbReference>
<dbReference type="EMBL" id="CM026427">
    <property type="protein sequence ID" value="KAG0569282.1"/>
    <property type="molecule type" value="Genomic_DNA"/>
</dbReference>
<dbReference type="Proteomes" id="UP000822688">
    <property type="component" value="Chromosome 6"/>
</dbReference>
<organism evidence="5 6">
    <name type="scientific">Ceratodon purpureus</name>
    <name type="common">Fire moss</name>
    <name type="synonym">Dicranum purpureum</name>
    <dbReference type="NCBI Taxonomy" id="3225"/>
    <lineage>
        <taxon>Eukaryota</taxon>
        <taxon>Viridiplantae</taxon>
        <taxon>Streptophyta</taxon>
        <taxon>Embryophyta</taxon>
        <taxon>Bryophyta</taxon>
        <taxon>Bryophytina</taxon>
        <taxon>Bryopsida</taxon>
        <taxon>Dicranidae</taxon>
        <taxon>Pseudoditrichales</taxon>
        <taxon>Ditrichaceae</taxon>
        <taxon>Ceratodon</taxon>
    </lineage>
</organism>
<gene>
    <name evidence="5" type="ORF">KC19_6G079800</name>
</gene>
<feature type="region of interest" description="Disordered" evidence="4">
    <location>
        <begin position="235"/>
        <end position="258"/>
    </location>
</feature>
<feature type="region of interest" description="Disordered" evidence="4">
    <location>
        <begin position="61"/>
        <end position="84"/>
    </location>
</feature>
<comment type="caution">
    <text evidence="5">The sequence shown here is derived from an EMBL/GenBank/DDBJ whole genome shotgun (WGS) entry which is preliminary data.</text>
</comment>
<dbReference type="PANTHER" id="PTHR31314:SF164">
    <property type="entry name" value="HTH MYB-TYPE DOMAIN-CONTAINING PROTEIN"/>
    <property type="match status" value="1"/>
</dbReference>
<evidence type="ECO:0000256" key="1">
    <source>
        <dbReference type="ARBA" id="ARBA00023015"/>
    </source>
</evidence>
<proteinExistence type="predicted"/>
<evidence type="ECO:0000256" key="4">
    <source>
        <dbReference type="SAM" id="MobiDB-lite"/>
    </source>
</evidence>
<feature type="compositionally biased region" description="Polar residues" evidence="4">
    <location>
        <begin position="171"/>
        <end position="184"/>
    </location>
</feature>
<sequence>MNVCVVAIVLAEATPKKILLHMNQEGITIAHIKSHLQMFRSGKINAEGLSKSEYKTWQGGQWLSNNTESMPGPATSSRPAATSPAPAQNLLRFDEFEPVMALIQLREDSGRSNSDSGAATASDLLTLGSPDSQANYDTYVHKKSKAIQQLQQDKLVVELNERLSPHREQQLHQQDMGQSSTYRPQSWPPPSCDSFLYDEPNTSTSHPVDIIDALSGSKRKTDQDVDIELTMATRSIRPSFQFPSPPTPEEANLNLALS</sequence>
<keyword evidence="1" id="KW-0805">Transcription regulation</keyword>
<dbReference type="GO" id="GO:0003677">
    <property type="term" value="F:DNA binding"/>
    <property type="evidence" value="ECO:0007669"/>
    <property type="project" value="InterPro"/>
</dbReference>
<keyword evidence="2" id="KW-0804">Transcription</keyword>
<dbReference type="Gene3D" id="1.10.10.60">
    <property type="entry name" value="Homeodomain-like"/>
    <property type="match status" value="1"/>
</dbReference>
<feature type="region of interest" description="Disordered" evidence="4">
    <location>
        <begin position="165"/>
        <end position="200"/>
    </location>
</feature>